<dbReference type="Gene3D" id="2.40.170.20">
    <property type="entry name" value="TonB-dependent receptor, beta-barrel domain"/>
    <property type="match status" value="1"/>
</dbReference>
<keyword evidence="7 8" id="KW-0998">Cell outer membrane</keyword>
<dbReference type="Gene3D" id="2.170.130.10">
    <property type="entry name" value="TonB-dependent receptor, plug domain"/>
    <property type="match status" value="1"/>
</dbReference>
<evidence type="ECO:0000313" key="15">
    <source>
        <dbReference type="Proteomes" id="UP000321249"/>
    </source>
</evidence>
<dbReference type="PANTHER" id="PTHR47234">
    <property type="match status" value="1"/>
</dbReference>
<evidence type="ECO:0000259" key="12">
    <source>
        <dbReference type="Pfam" id="PF00593"/>
    </source>
</evidence>
<protein>
    <submittedName>
        <fullName evidence="14">TonB-dependent receptor</fullName>
    </submittedName>
</protein>
<evidence type="ECO:0000256" key="3">
    <source>
        <dbReference type="ARBA" id="ARBA00022452"/>
    </source>
</evidence>
<evidence type="ECO:0000256" key="2">
    <source>
        <dbReference type="ARBA" id="ARBA00022448"/>
    </source>
</evidence>
<evidence type="ECO:0000256" key="11">
    <source>
        <dbReference type="SAM" id="SignalP"/>
    </source>
</evidence>
<evidence type="ECO:0000256" key="5">
    <source>
        <dbReference type="ARBA" id="ARBA00023077"/>
    </source>
</evidence>
<dbReference type="InterPro" id="IPR012910">
    <property type="entry name" value="Plug_dom"/>
</dbReference>
<feature type="compositionally biased region" description="Low complexity" evidence="10">
    <location>
        <begin position="30"/>
        <end position="60"/>
    </location>
</feature>
<dbReference type="Pfam" id="PF00593">
    <property type="entry name" value="TonB_dep_Rec_b-barrel"/>
    <property type="match status" value="1"/>
</dbReference>
<evidence type="ECO:0000256" key="7">
    <source>
        <dbReference type="ARBA" id="ARBA00023237"/>
    </source>
</evidence>
<sequence>MSGRIFRAVMCATTAMCAASAALGQAAAPQPVTPAAPDEDSGSQAASTSTATLPSPAPVAEQSSGADIVVTGSRIVRNGYDAPTPVSVVTQDEIQQAAPTTIADYVNQLPALGGSQTPRSSASTIGGGLAGANLLNLRNLGPNRTLVLLNGRRVTPSTITGAVDVNTIPQALVQRVDVVTGGAAATWGSDAVSGVVNFILDTNFTGLRGQVQAGISTYGDAESITADLSWGRSFGGGRGHIVVSGNFSSSGDAYVRERGWYRNGQYKFFLNPAYAPGNGQPRQLILPNSTVNATREGVIISGPLRGIAFDAAGNVATDNFPFGNVESGFVQSGGTANYDMTLDVLQTLTPITQGSIFAHANYDITDDVSFFVEGSYGDSHTRTNSGYFWRVNNEQIQIDNAFLPQEVRDRMIDAGITSFNLSHINPALGWPEGVNDRSLIRGAVGLNGSFGNWRWNIYYQYGQSRVRNRGENNLIPSRILNAIDSVEAPDGSIVCRSTLTNPTDGCIPYNPFGNRPLTDAQRAYFAGTSDARIRLDQHVVEASLQGDLIQLPAGPVTLAVGADYRRDSGGVISSDPIGTAGLWYVANVIPFRGAINVKEGFGELAVPVLRDSAIGSLNLNGAVRYTDYSTSGSVATWKIGGSWAPVRDVEFRVTRSRDIRAPNLSELFSQGTTLVQFLTDPLRGNASSAVLQTTSGNPNLQPERANSLTLGAVLRPRFLPGFSASIDYYDIKISDAIATNSSQVIVNLCSAGNQLFCSAVTRDANNVITAVQVVPFNARSENARGIDFELSYRTRLAGGSFDIRGLVNYVDRLEIVNPTNVVSRAGEVGNNLGVSQGVPRVRALVTGTWNSDPVTLQLKGRFIGSAAIEKDFTSADININHVPAIFYLDGFASYNLGLFGGRTELFVAVDNILNTAPPVDVSQDTQIAQASGTNLLIYDGVGRMFRAGVRFQF</sequence>
<keyword evidence="5 9" id="KW-0798">TonB box</keyword>
<evidence type="ECO:0000256" key="1">
    <source>
        <dbReference type="ARBA" id="ARBA00004571"/>
    </source>
</evidence>
<comment type="subcellular location">
    <subcellularLocation>
        <location evidence="1 8">Cell outer membrane</location>
        <topology evidence="1 8">Multi-pass membrane protein</topology>
    </subcellularLocation>
</comment>
<evidence type="ECO:0000256" key="8">
    <source>
        <dbReference type="PROSITE-ProRule" id="PRU01360"/>
    </source>
</evidence>
<dbReference type="AlphaFoldDB" id="A0A5C6TUW7"/>
<dbReference type="SUPFAM" id="SSF56935">
    <property type="entry name" value="Porins"/>
    <property type="match status" value="1"/>
</dbReference>
<evidence type="ECO:0000259" key="13">
    <source>
        <dbReference type="Pfam" id="PF07715"/>
    </source>
</evidence>
<accession>A0A5C6TUW7</accession>
<evidence type="ECO:0000313" key="14">
    <source>
        <dbReference type="EMBL" id="TXC64019.1"/>
    </source>
</evidence>
<evidence type="ECO:0000256" key="6">
    <source>
        <dbReference type="ARBA" id="ARBA00023136"/>
    </source>
</evidence>
<dbReference type="Pfam" id="PF07715">
    <property type="entry name" value="Plug"/>
    <property type="match status" value="1"/>
</dbReference>
<dbReference type="Proteomes" id="UP000321249">
    <property type="component" value="Unassembled WGS sequence"/>
</dbReference>
<dbReference type="InterPro" id="IPR037066">
    <property type="entry name" value="Plug_dom_sf"/>
</dbReference>
<keyword evidence="14" id="KW-0675">Receptor</keyword>
<dbReference type="EMBL" id="VOQQ01000001">
    <property type="protein sequence ID" value="TXC64019.1"/>
    <property type="molecule type" value="Genomic_DNA"/>
</dbReference>
<dbReference type="InterPro" id="IPR039426">
    <property type="entry name" value="TonB-dep_rcpt-like"/>
</dbReference>
<name>A0A5C6TUW7_9SPHN</name>
<evidence type="ECO:0000256" key="10">
    <source>
        <dbReference type="SAM" id="MobiDB-lite"/>
    </source>
</evidence>
<organism evidence="14 15">
    <name type="scientific">Allosphingosinicella ginsenosidimutans</name>
    <dbReference type="NCBI Taxonomy" id="1176539"/>
    <lineage>
        <taxon>Bacteria</taxon>
        <taxon>Pseudomonadati</taxon>
        <taxon>Pseudomonadota</taxon>
        <taxon>Alphaproteobacteria</taxon>
        <taxon>Sphingomonadales</taxon>
        <taxon>Sphingomonadaceae</taxon>
        <taxon>Allosphingosinicella</taxon>
    </lineage>
</organism>
<dbReference type="PANTHER" id="PTHR47234:SF3">
    <property type="entry name" value="SECRETIN_TONB SHORT N-TERMINAL DOMAIN-CONTAINING PROTEIN"/>
    <property type="match status" value="1"/>
</dbReference>
<evidence type="ECO:0000256" key="4">
    <source>
        <dbReference type="ARBA" id="ARBA00022692"/>
    </source>
</evidence>
<evidence type="ECO:0000256" key="9">
    <source>
        <dbReference type="RuleBase" id="RU003357"/>
    </source>
</evidence>
<dbReference type="InterPro" id="IPR036942">
    <property type="entry name" value="Beta-barrel_TonB_sf"/>
</dbReference>
<keyword evidence="2 8" id="KW-0813">Transport</keyword>
<reference evidence="14 15" key="1">
    <citation type="journal article" date="2015" name="J. Microbiol.">
        <title>Sphingosinicella ginsenosidimutans sp. nov., with ginsenoside converting activity.</title>
        <authorList>
            <person name="Kim J.K."/>
            <person name="Kang M.S."/>
            <person name="Park S.C."/>
            <person name="Kim K.M."/>
            <person name="Choi K."/>
            <person name="Yoon M.H."/>
            <person name="Im W.T."/>
        </authorList>
    </citation>
    <scope>NUCLEOTIDE SEQUENCE [LARGE SCALE GENOMIC DNA]</scope>
    <source>
        <strain evidence="14 15">BS-11</strain>
    </source>
</reference>
<keyword evidence="4 8" id="KW-0812">Transmembrane</keyword>
<dbReference type="InterPro" id="IPR000531">
    <property type="entry name" value="Beta-barrel_TonB"/>
</dbReference>
<gene>
    <name evidence="14" type="ORF">FRZ32_10330</name>
</gene>
<feature type="signal peptide" evidence="11">
    <location>
        <begin position="1"/>
        <end position="21"/>
    </location>
</feature>
<comment type="similarity">
    <text evidence="8 9">Belongs to the TonB-dependent receptor family.</text>
</comment>
<keyword evidence="6 8" id="KW-0472">Membrane</keyword>
<feature type="region of interest" description="Disordered" evidence="10">
    <location>
        <begin position="30"/>
        <end position="64"/>
    </location>
</feature>
<feature type="domain" description="TonB-dependent receptor-like beta-barrel" evidence="12">
    <location>
        <begin position="440"/>
        <end position="912"/>
    </location>
</feature>
<keyword evidence="3 8" id="KW-1134">Transmembrane beta strand</keyword>
<dbReference type="GO" id="GO:0009279">
    <property type="term" value="C:cell outer membrane"/>
    <property type="evidence" value="ECO:0007669"/>
    <property type="project" value="UniProtKB-SubCell"/>
</dbReference>
<keyword evidence="15" id="KW-1185">Reference proteome</keyword>
<proteinExistence type="inferred from homology"/>
<feature type="domain" description="TonB-dependent receptor plug" evidence="13">
    <location>
        <begin position="81"/>
        <end position="195"/>
    </location>
</feature>
<dbReference type="PROSITE" id="PS52016">
    <property type="entry name" value="TONB_DEPENDENT_REC_3"/>
    <property type="match status" value="1"/>
</dbReference>
<comment type="caution">
    <text evidence="14">The sequence shown here is derived from an EMBL/GenBank/DDBJ whole genome shotgun (WGS) entry which is preliminary data.</text>
</comment>
<feature type="chain" id="PRO_5022840836" evidence="11">
    <location>
        <begin position="22"/>
        <end position="953"/>
    </location>
</feature>
<keyword evidence="11" id="KW-0732">Signal</keyword>